<gene>
    <name evidence="1" type="ORF">HPB47_017702</name>
</gene>
<proteinExistence type="predicted"/>
<keyword evidence="2" id="KW-1185">Reference proteome</keyword>
<feature type="non-terminal residue" evidence="1">
    <location>
        <position position="177"/>
    </location>
</feature>
<dbReference type="Proteomes" id="UP000805193">
    <property type="component" value="Unassembled WGS sequence"/>
</dbReference>
<evidence type="ECO:0000313" key="1">
    <source>
        <dbReference type="EMBL" id="KAG0436909.1"/>
    </source>
</evidence>
<name>A0AC60QMM3_IXOPE</name>
<reference evidence="1 2" key="1">
    <citation type="journal article" date="2020" name="Cell">
        <title>Large-Scale Comparative Analyses of Tick Genomes Elucidate Their Genetic Diversity and Vector Capacities.</title>
        <authorList>
            <consortium name="Tick Genome and Microbiome Consortium (TIGMIC)"/>
            <person name="Jia N."/>
            <person name="Wang J."/>
            <person name="Shi W."/>
            <person name="Du L."/>
            <person name="Sun Y."/>
            <person name="Zhan W."/>
            <person name="Jiang J.F."/>
            <person name="Wang Q."/>
            <person name="Zhang B."/>
            <person name="Ji P."/>
            <person name="Bell-Sakyi L."/>
            <person name="Cui X.M."/>
            <person name="Yuan T.T."/>
            <person name="Jiang B.G."/>
            <person name="Yang W.F."/>
            <person name="Lam T.T."/>
            <person name="Chang Q.C."/>
            <person name="Ding S.J."/>
            <person name="Wang X.J."/>
            <person name="Zhu J.G."/>
            <person name="Ruan X.D."/>
            <person name="Zhao L."/>
            <person name="Wei J.T."/>
            <person name="Ye R.Z."/>
            <person name="Que T.C."/>
            <person name="Du C.H."/>
            <person name="Zhou Y.H."/>
            <person name="Cheng J.X."/>
            <person name="Dai P.F."/>
            <person name="Guo W.B."/>
            <person name="Han X.H."/>
            <person name="Huang E.J."/>
            <person name="Li L.F."/>
            <person name="Wei W."/>
            <person name="Gao Y.C."/>
            <person name="Liu J.Z."/>
            <person name="Shao H.Z."/>
            <person name="Wang X."/>
            <person name="Wang C.C."/>
            <person name="Yang T.C."/>
            <person name="Huo Q.B."/>
            <person name="Li W."/>
            <person name="Chen H.Y."/>
            <person name="Chen S.E."/>
            <person name="Zhou L.G."/>
            <person name="Ni X.B."/>
            <person name="Tian J.H."/>
            <person name="Sheng Y."/>
            <person name="Liu T."/>
            <person name="Pan Y.S."/>
            <person name="Xia L.Y."/>
            <person name="Li J."/>
            <person name="Zhao F."/>
            <person name="Cao W.C."/>
        </authorList>
    </citation>
    <scope>NUCLEOTIDE SEQUENCE [LARGE SCALE GENOMIC DNA]</scope>
    <source>
        <strain evidence="1">Iper-2018</strain>
    </source>
</reference>
<protein>
    <submittedName>
        <fullName evidence="1">Uncharacterized protein</fullName>
    </submittedName>
</protein>
<comment type="caution">
    <text evidence="1">The sequence shown here is derived from an EMBL/GenBank/DDBJ whole genome shotgun (WGS) entry which is preliminary data.</text>
</comment>
<sequence length="177" mass="20233">MQQYWRNLLKDESDQPGELSTEINAVKAKLQNFQDKRYRGAVVRARAEKFLLGEQPTKRALADERKFALAKEITSVDQNGVVSSDKDDIKKVFVAYYVELFGGKDRPKDMTAINDLLRTAPELSQEAKEWMEEPITLSEIDRAIEGMAAHKTPGPDGLCAEFYQHFRAQLCPFYLED</sequence>
<evidence type="ECO:0000313" key="2">
    <source>
        <dbReference type="Proteomes" id="UP000805193"/>
    </source>
</evidence>
<organism evidence="1 2">
    <name type="scientific">Ixodes persulcatus</name>
    <name type="common">Taiga tick</name>
    <dbReference type="NCBI Taxonomy" id="34615"/>
    <lineage>
        <taxon>Eukaryota</taxon>
        <taxon>Metazoa</taxon>
        <taxon>Ecdysozoa</taxon>
        <taxon>Arthropoda</taxon>
        <taxon>Chelicerata</taxon>
        <taxon>Arachnida</taxon>
        <taxon>Acari</taxon>
        <taxon>Parasitiformes</taxon>
        <taxon>Ixodida</taxon>
        <taxon>Ixodoidea</taxon>
        <taxon>Ixodidae</taxon>
        <taxon>Ixodinae</taxon>
        <taxon>Ixodes</taxon>
    </lineage>
</organism>
<dbReference type="EMBL" id="JABSTQ010006647">
    <property type="protein sequence ID" value="KAG0436909.1"/>
    <property type="molecule type" value="Genomic_DNA"/>
</dbReference>
<accession>A0AC60QMM3</accession>